<sequence length="285" mass="30314">MTSTNDTLVRCHAAALSSHSHPPRVSRVPRPSPRPACSSYAQDLEPPPFPHRTHPASPSHGPRLRGPAARALLPRNAHRSAQVHVARLHAALGALHLPAHARISSPARSLPHPQPHPMDVESALRRSTPFVSCTLRLATRPRVCLQGPGQKIAIYFKHEPSTPILSAPRPAPYALRPRAPLSPIRASLRTLSSAGRHADTASPSPAERPTCRAAASSPGLTRAPDPTSKPTPHAAHTAFAARPIERDRALAPRIAGARSSRRSGAAVLGLGSLCEPGRVPSIFDE</sequence>
<dbReference type="AlphaFoldDB" id="A0AAD6TQD8"/>
<gene>
    <name evidence="2" type="ORF">B0H15DRAFT_656630</name>
</gene>
<feature type="region of interest" description="Disordered" evidence="1">
    <location>
        <begin position="14"/>
        <end position="67"/>
    </location>
</feature>
<protein>
    <submittedName>
        <fullName evidence="2">Uncharacterized protein</fullName>
    </submittedName>
</protein>
<evidence type="ECO:0000313" key="2">
    <source>
        <dbReference type="EMBL" id="KAJ7075427.1"/>
    </source>
</evidence>
<reference evidence="2" key="1">
    <citation type="submission" date="2023-03" db="EMBL/GenBank/DDBJ databases">
        <title>Massive genome expansion in bonnet fungi (Mycena s.s.) driven by repeated elements and novel gene families across ecological guilds.</title>
        <authorList>
            <consortium name="Lawrence Berkeley National Laboratory"/>
            <person name="Harder C.B."/>
            <person name="Miyauchi S."/>
            <person name="Viragh M."/>
            <person name="Kuo A."/>
            <person name="Thoen E."/>
            <person name="Andreopoulos B."/>
            <person name="Lu D."/>
            <person name="Skrede I."/>
            <person name="Drula E."/>
            <person name="Henrissat B."/>
            <person name="Morin E."/>
            <person name="Kohler A."/>
            <person name="Barry K."/>
            <person name="LaButti K."/>
            <person name="Morin E."/>
            <person name="Salamov A."/>
            <person name="Lipzen A."/>
            <person name="Mereny Z."/>
            <person name="Hegedus B."/>
            <person name="Baldrian P."/>
            <person name="Stursova M."/>
            <person name="Weitz H."/>
            <person name="Taylor A."/>
            <person name="Grigoriev I.V."/>
            <person name="Nagy L.G."/>
            <person name="Martin F."/>
            <person name="Kauserud H."/>
        </authorList>
    </citation>
    <scope>NUCLEOTIDE SEQUENCE</scope>
    <source>
        <strain evidence="2">CBHHK173m</strain>
    </source>
</reference>
<dbReference type="Proteomes" id="UP001222325">
    <property type="component" value="Unassembled WGS sequence"/>
</dbReference>
<feature type="compositionally biased region" description="Low complexity" evidence="1">
    <location>
        <begin position="17"/>
        <end position="29"/>
    </location>
</feature>
<evidence type="ECO:0000313" key="3">
    <source>
        <dbReference type="Proteomes" id="UP001222325"/>
    </source>
</evidence>
<feature type="region of interest" description="Disordered" evidence="1">
    <location>
        <begin position="192"/>
        <end position="234"/>
    </location>
</feature>
<keyword evidence="3" id="KW-1185">Reference proteome</keyword>
<organism evidence="2 3">
    <name type="scientific">Mycena belliarum</name>
    <dbReference type="NCBI Taxonomy" id="1033014"/>
    <lineage>
        <taxon>Eukaryota</taxon>
        <taxon>Fungi</taxon>
        <taxon>Dikarya</taxon>
        <taxon>Basidiomycota</taxon>
        <taxon>Agaricomycotina</taxon>
        <taxon>Agaricomycetes</taxon>
        <taxon>Agaricomycetidae</taxon>
        <taxon>Agaricales</taxon>
        <taxon>Marasmiineae</taxon>
        <taxon>Mycenaceae</taxon>
        <taxon>Mycena</taxon>
    </lineage>
</organism>
<accession>A0AAD6TQD8</accession>
<comment type="caution">
    <text evidence="2">The sequence shown here is derived from an EMBL/GenBank/DDBJ whole genome shotgun (WGS) entry which is preliminary data.</text>
</comment>
<dbReference type="EMBL" id="JARJCN010000096">
    <property type="protein sequence ID" value="KAJ7075427.1"/>
    <property type="molecule type" value="Genomic_DNA"/>
</dbReference>
<proteinExistence type="predicted"/>
<evidence type="ECO:0000256" key="1">
    <source>
        <dbReference type="SAM" id="MobiDB-lite"/>
    </source>
</evidence>
<name>A0AAD6TQD8_9AGAR</name>